<keyword evidence="7" id="KW-0813">Transport</keyword>
<comment type="cofactor">
    <cofactor evidence="17">
        <name>[2Fe-2S] cluster</name>
        <dbReference type="ChEBI" id="CHEBI:190135"/>
    </cofactor>
</comment>
<keyword evidence="15" id="KW-0411">Iron-sulfur</keyword>
<dbReference type="Gene3D" id="1.10.1060.10">
    <property type="entry name" value="Alpha-helical ferredoxin"/>
    <property type="match status" value="1"/>
</dbReference>
<dbReference type="PROSITE" id="PS00198">
    <property type="entry name" value="4FE4S_FER_1"/>
    <property type="match status" value="1"/>
</dbReference>
<dbReference type="GO" id="GO:0051539">
    <property type="term" value="F:4 iron, 4 sulfur cluster binding"/>
    <property type="evidence" value="ECO:0007669"/>
    <property type="project" value="UniProtKB-KW"/>
</dbReference>
<evidence type="ECO:0000256" key="17">
    <source>
        <dbReference type="ARBA" id="ARBA00034078"/>
    </source>
</evidence>
<protein>
    <recommendedName>
        <fullName evidence="6">Succinate dehydrogenase iron-sulfur subunit</fullName>
        <ecNumber evidence="5">1.3.5.1</ecNumber>
    </recommendedName>
</protein>
<dbReference type="Pfam" id="PF13534">
    <property type="entry name" value="Fer4_17"/>
    <property type="match status" value="1"/>
</dbReference>
<feature type="domain" description="4Fe-4S ferredoxin-type" evidence="19">
    <location>
        <begin position="141"/>
        <end position="171"/>
    </location>
</feature>
<evidence type="ECO:0000256" key="12">
    <source>
        <dbReference type="ARBA" id="ARBA00022982"/>
    </source>
</evidence>
<name>A0A917JVC9_9GAMM</name>
<dbReference type="GO" id="GO:0009055">
    <property type="term" value="F:electron transfer activity"/>
    <property type="evidence" value="ECO:0007669"/>
    <property type="project" value="InterPro"/>
</dbReference>
<evidence type="ECO:0000256" key="11">
    <source>
        <dbReference type="ARBA" id="ARBA00022723"/>
    </source>
</evidence>
<dbReference type="Proteomes" id="UP000630149">
    <property type="component" value="Unassembled WGS sequence"/>
</dbReference>
<evidence type="ECO:0000256" key="2">
    <source>
        <dbReference type="ARBA" id="ARBA00001966"/>
    </source>
</evidence>
<reference evidence="20" key="1">
    <citation type="journal article" date="2014" name="Int. J. Syst. Evol. Microbiol.">
        <title>Complete genome sequence of Corynebacterium casei LMG S-19264T (=DSM 44701T), isolated from a smear-ripened cheese.</title>
        <authorList>
            <consortium name="US DOE Joint Genome Institute (JGI-PGF)"/>
            <person name="Walter F."/>
            <person name="Albersmeier A."/>
            <person name="Kalinowski J."/>
            <person name="Ruckert C."/>
        </authorList>
    </citation>
    <scope>NUCLEOTIDE SEQUENCE</scope>
    <source>
        <strain evidence="20">JCM 13919</strain>
    </source>
</reference>
<dbReference type="PANTHER" id="PTHR11921">
    <property type="entry name" value="SUCCINATE DEHYDROGENASE IRON-SULFUR PROTEIN"/>
    <property type="match status" value="1"/>
</dbReference>
<dbReference type="GO" id="GO:0008177">
    <property type="term" value="F:succinate dehydrogenase (quinone) activity"/>
    <property type="evidence" value="ECO:0007669"/>
    <property type="project" value="UniProtKB-EC"/>
</dbReference>
<evidence type="ECO:0000256" key="8">
    <source>
        <dbReference type="ARBA" id="ARBA00022485"/>
    </source>
</evidence>
<keyword evidence="9" id="KW-0816">Tricarboxylic acid cycle</keyword>
<dbReference type="InterPro" id="IPR012675">
    <property type="entry name" value="Beta-grasp_dom_sf"/>
</dbReference>
<dbReference type="Pfam" id="PF13085">
    <property type="entry name" value="Fer2_3"/>
    <property type="match status" value="1"/>
</dbReference>
<dbReference type="InterPro" id="IPR025192">
    <property type="entry name" value="Succ_DH/fum_Rdtase_N"/>
</dbReference>
<comment type="caution">
    <text evidence="20">The sequence shown here is derived from an EMBL/GenBank/DDBJ whole genome shotgun (WGS) entry which is preliminary data.</text>
</comment>
<evidence type="ECO:0000256" key="14">
    <source>
        <dbReference type="ARBA" id="ARBA00023004"/>
    </source>
</evidence>
<dbReference type="NCBIfam" id="TIGR00384">
    <property type="entry name" value="dhsB"/>
    <property type="match status" value="1"/>
</dbReference>
<accession>A0A917JVC9</accession>
<sequence>MAETKNLTLSIYRYNPSQDDKPYMKDYEISVPAKSDPMLLTLLERLKNEQDPTLSFRRSCREGVCGSDGMNINGTNGLACVTHLSKLNTDKIIILPLPGFPVIRDLVVDMTQFYEQYERIEPYLQNDSEAPPRERLQSPEERSKLDGLYECILCACCTSSCPSYWWNPEKFVGPAGLLQAQRFLADNRDTATFKRLKNLQDPFSVFRCRTIMNCTNVCPKGLDPSKAIGEIRQQMLKVET</sequence>
<keyword evidence="21" id="KW-1185">Reference proteome</keyword>
<comment type="pathway">
    <text evidence="3">Carbohydrate metabolism; tricarboxylic acid cycle; fumarate from succinate (bacterial route): step 1/1.</text>
</comment>
<dbReference type="SUPFAM" id="SSF46548">
    <property type="entry name" value="alpha-helical ferredoxin"/>
    <property type="match status" value="1"/>
</dbReference>
<evidence type="ECO:0000256" key="5">
    <source>
        <dbReference type="ARBA" id="ARBA00012792"/>
    </source>
</evidence>
<keyword evidence="13" id="KW-0560">Oxidoreductase</keyword>
<comment type="cofactor">
    <cofactor evidence="2">
        <name>[4Fe-4S] cluster</name>
        <dbReference type="ChEBI" id="CHEBI:49883"/>
    </cofactor>
</comment>
<dbReference type="GO" id="GO:0046872">
    <property type="term" value="F:metal ion binding"/>
    <property type="evidence" value="ECO:0007669"/>
    <property type="project" value="UniProtKB-KW"/>
</dbReference>
<dbReference type="InterPro" id="IPR017896">
    <property type="entry name" value="4Fe4S_Fe-S-bd"/>
</dbReference>
<dbReference type="InterPro" id="IPR004489">
    <property type="entry name" value="Succ_DH/fum_Rdtase_Fe-S"/>
</dbReference>
<evidence type="ECO:0000256" key="13">
    <source>
        <dbReference type="ARBA" id="ARBA00023002"/>
    </source>
</evidence>
<proteinExistence type="inferred from homology"/>
<dbReference type="InterPro" id="IPR009051">
    <property type="entry name" value="Helical_ferredxn"/>
</dbReference>
<comment type="cofactor">
    <cofactor evidence="1">
        <name>[3Fe-4S] cluster</name>
        <dbReference type="ChEBI" id="CHEBI:21137"/>
    </cofactor>
</comment>
<comment type="similarity">
    <text evidence="4">Belongs to the succinate dehydrogenase/fumarate reductase iron-sulfur protein family.</text>
</comment>
<dbReference type="GO" id="GO:0051538">
    <property type="term" value="F:3 iron, 4 sulfur cluster binding"/>
    <property type="evidence" value="ECO:0007669"/>
    <property type="project" value="UniProtKB-KW"/>
</dbReference>
<evidence type="ECO:0000256" key="15">
    <source>
        <dbReference type="ARBA" id="ARBA00023014"/>
    </source>
</evidence>
<dbReference type="AlphaFoldDB" id="A0A917JVC9"/>
<keyword evidence="12" id="KW-0249">Electron transport</keyword>
<keyword evidence="10" id="KW-0001">2Fe-2S</keyword>
<dbReference type="SUPFAM" id="SSF54292">
    <property type="entry name" value="2Fe-2S ferredoxin-like"/>
    <property type="match status" value="1"/>
</dbReference>
<gene>
    <name evidence="20" type="primary">sdhB</name>
    <name evidence="20" type="ORF">GCM10007966_17100</name>
</gene>
<dbReference type="GO" id="GO:0022904">
    <property type="term" value="P:respiratory electron transport chain"/>
    <property type="evidence" value="ECO:0007669"/>
    <property type="project" value="TreeGrafter"/>
</dbReference>
<dbReference type="FunFam" id="1.10.1060.10:FF:000001">
    <property type="entry name" value="Succinate dehydrogenase iron-sulfur subunit SdhB"/>
    <property type="match status" value="1"/>
</dbReference>
<dbReference type="OrthoDB" id="9804391at2"/>
<keyword evidence="11" id="KW-0479">Metal-binding</keyword>
<dbReference type="Gene3D" id="3.10.20.30">
    <property type="match status" value="1"/>
</dbReference>
<evidence type="ECO:0000313" key="20">
    <source>
        <dbReference type="EMBL" id="GGI88930.1"/>
    </source>
</evidence>
<evidence type="ECO:0000256" key="7">
    <source>
        <dbReference type="ARBA" id="ARBA00022448"/>
    </source>
</evidence>
<organism evidence="20 21">
    <name type="scientific">Legionella impletisoli</name>
    <dbReference type="NCBI Taxonomy" id="343510"/>
    <lineage>
        <taxon>Bacteria</taxon>
        <taxon>Pseudomonadati</taxon>
        <taxon>Pseudomonadota</taxon>
        <taxon>Gammaproteobacteria</taxon>
        <taxon>Legionellales</taxon>
        <taxon>Legionellaceae</taxon>
        <taxon>Legionella</taxon>
    </lineage>
</organism>
<evidence type="ECO:0000313" key="21">
    <source>
        <dbReference type="Proteomes" id="UP000630149"/>
    </source>
</evidence>
<evidence type="ECO:0000256" key="10">
    <source>
        <dbReference type="ARBA" id="ARBA00022714"/>
    </source>
</evidence>
<evidence type="ECO:0000256" key="6">
    <source>
        <dbReference type="ARBA" id="ARBA00022131"/>
    </source>
</evidence>
<reference evidence="20" key="2">
    <citation type="submission" date="2020-09" db="EMBL/GenBank/DDBJ databases">
        <authorList>
            <person name="Sun Q."/>
            <person name="Ohkuma M."/>
        </authorList>
    </citation>
    <scope>NUCLEOTIDE SEQUENCE</scope>
    <source>
        <strain evidence="20">JCM 13919</strain>
    </source>
</reference>
<keyword evidence="14" id="KW-0408">Iron</keyword>
<dbReference type="EC" id="1.3.5.1" evidence="5"/>
<dbReference type="RefSeq" id="WP_131776319.1">
    <property type="nucleotide sequence ID" value="NZ_BMOB01000007.1"/>
</dbReference>
<dbReference type="GO" id="GO:0051537">
    <property type="term" value="F:2 iron, 2 sulfur cluster binding"/>
    <property type="evidence" value="ECO:0007669"/>
    <property type="project" value="UniProtKB-KW"/>
</dbReference>
<evidence type="ECO:0000259" key="19">
    <source>
        <dbReference type="PROSITE" id="PS51379"/>
    </source>
</evidence>
<dbReference type="PROSITE" id="PS51379">
    <property type="entry name" value="4FE4S_FER_2"/>
    <property type="match status" value="1"/>
</dbReference>
<evidence type="ECO:0000256" key="1">
    <source>
        <dbReference type="ARBA" id="ARBA00001927"/>
    </source>
</evidence>
<dbReference type="InterPro" id="IPR017900">
    <property type="entry name" value="4Fe4S_Fe_S_CS"/>
</dbReference>
<keyword evidence="8" id="KW-0004">4Fe-4S</keyword>
<evidence type="ECO:0000256" key="9">
    <source>
        <dbReference type="ARBA" id="ARBA00022532"/>
    </source>
</evidence>
<evidence type="ECO:0000256" key="3">
    <source>
        <dbReference type="ARBA" id="ARBA00004894"/>
    </source>
</evidence>
<evidence type="ECO:0000256" key="18">
    <source>
        <dbReference type="ARBA" id="ARBA00049220"/>
    </source>
</evidence>
<dbReference type="GO" id="GO:0006099">
    <property type="term" value="P:tricarboxylic acid cycle"/>
    <property type="evidence" value="ECO:0007669"/>
    <property type="project" value="UniProtKB-KW"/>
</dbReference>
<dbReference type="InterPro" id="IPR050573">
    <property type="entry name" value="SDH/FRD_Iron-Sulfur"/>
</dbReference>
<dbReference type="PANTHER" id="PTHR11921:SF29">
    <property type="entry name" value="SUCCINATE DEHYDROGENASE [UBIQUINONE] IRON-SULFUR SUBUNIT, MITOCHONDRIAL"/>
    <property type="match status" value="1"/>
</dbReference>
<evidence type="ECO:0000256" key="16">
    <source>
        <dbReference type="ARBA" id="ARBA00023291"/>
    </source>
</evidence>
<comment type="catalytic activity">
    <reaction evidence="18">
        <text>a quinone + succinate = fumarate + a quinol</text>
        <dbReference type="Rhea" id="RHEA:40523"/>
        <dbReference type="ChEBI" id="CHEBI:24646"/>
        <dbReference type="ChEBI" id="CHEBI:29806"/>
        <dbReference type="ChEBI" id="CHEBI:30031"/>
        <dbReference type="ChEBI" id="CHEBI:132124"/>
        <dbReference type="EC" id="1.3.5.1"/>
    </reaction>
</comment>
<evidence type="ECO:0000256" key="4">
    <source>
        <dbReference type="ARBA" id="ARBA00009433"/>
    </source>
</evidence>
<dbReference type="EMBL" id="BMOB01000007">
    <property type="protein sequence ID" value="GGI88930.1"/>
    <property type="molecule type" value="Genomic_DNA"/>
</dbReference>
<dbReference type="InterPro" id="IPR036010">
    <property type="entry name" value="2Fe-2S_ferredoxin-like_sf"/>
</dbReference>
<keyword evidence="16" id="KW-0003">3Fe-4S</keyword>
<dbReference type="NCBIfam" id="NF004616">
    <property type="entry name" value="PRK05950.1"/>
    <property type="match status" value="1"/>
</dbReference>